<evidence type="ECO:0000313" key="1">
    <source>
        <dbReference type="EMBL" id="KYM88641.1"/>
    </source>
</evidence>
<dbReference type="EMBL" id="KQ976424">
    <property type="protein sequence ID" value="KYM88641.1"/>
    <property type="molecule type" value="Genomic_DNA"/>
</dbReference>
<dbReference type="AlphaFoldDB" id="A0A195BRS4"/>
<organism evidence="1 2">
    <name type="scientific">Atta colombica</name>
    <dbReference type="NCBI Taxonomy" id="520822"/>
    <lineage>
        <taxon>Eukaryota</taxon>
        <taxon>Metazoa</taxon>
        <taxon>Ecdysozoa</taxon>
        <taxon>Arthropoda</taxon>
        <taxon>Hexapoda</taxon>
        <taxon>Insecta</taxon>
        <taxon>Pterygota</taxon>
        <taxon>Neoptera</taxon>
        <taxon>Endopterygota</taxon>
        <taxon>Hymenoptera</taxon>
        <taxon>Apocrita</taxon>
        <taxon>Aculeata</taxon>
        <taxon>Formicoidea</taxon>
        <taxon>Formicidae</taxon>
        <taxon>Myrmicinae</taxon>
        <taxon>Atta</taxon>
    </lineage>
</organism>
<proteinExistence type="predicted"/>
<reference evidence="1 2" key="1">
    <citation type="submission" date="2015-09" db="EMBL/GenBank/DDBJ databases">
        <title>Atta colombica WGS genome.</title>
        <authorList>
            <person name="Nygaard S."/>
            <person name="Hu H."/>
            <person name="Boomsma J."/>
            <person name="Zhang G."/>
        </authorList>
    </citation>
    <scope>NUCLEOTIDE SEQUENCE [LARGE SCALE GENOMIC DNA]</scope>
    <source>
        <strain evidence="1">Treedump-2</strain>
        <tissue evidence="1">Whole body</tissue>
    </source>
</reference>
<sequence length="217" mass="24897">MIDYPQIAFEWMANDQEVDARLVSRKSLMINALNTEVHQLCLADQFKHDMVRFIYASSFKQKNCLYSKEYLTISNPYGTIDEQIIASSAVNLCILLATEEGDDANQFFESCRSCLTHNLRSGRGYQISTTIITREYRRRREDSYNNVPMQSIVKSRDAAVPVFLEIGLDRVLKDLGECDVAHALHFACDRFTVVDLIDLDLVVASVTRARSEEDHEW</sequence>
<dbReference type="Proteomes" id="UP000078540">
    <property type="component" value="Unassembled WGS sequence"/>
</dbReference>
<evidence type="ECO:0000313" key="2">
    <source>
        <dbReference type="Proteomes" id="UP000078540"/>
    </source>
</evidence>
<accession>A0A195BRS4</accession>
<keyword evidence="2" id="KW-1185">Reference proteome</keyword>
<gene>
    <name evidence="1" type="ORF">ALC53_03125</name>
</gene>
<protein>
    <submittedName>
        <fullName evidence="1">Uncharacterized protein</fullName>
    </submittedName>
</protein>
<name>A0A195BRS4_9HYME</name>